<dbReference type="EMBL" id="CP039126">
    <property type="protein sequence ID" value="QMW81259.1"/>
    <property type="molecule type" value="Genomic_DNA"/>
</dbReference>
<reference evidence="1 2" key="1">
    <citation type="submission" date="2019-04" db="EMBL/GenBank/DDBJ databases">
        <authorList>
            <person name="Schori C."/>
            <person name="Ahrens C."/>
        </authorList>
    </citation>
    <scope>NUCLEOTIDE SEQUENCE [LARGE SCALE GENOMIC DNA]</scope>
    <source>
        <strain evidence="1 2">DSM 2950</strain>
    </source>
</reference>
<organism evidence="1 2">
    <name type="scientific">Blautia producta</name>
    <dbReference type="NCBI Taxonomy" id="33035"/>
    <lineage>
        <taxon>Bacteria</taxon>
        <taxon>Bacillati</taxon>
        <taxon>Bacillota</taxon>
        <taxon>Clostridia</taxon>
        <taxon>Lachnospirales</taxon>
        <taxon>Lachnospiraceae</taxon>
        <taxon>Blautia</taxon>
    </lineage>
</organism>
<protein>
    <submittedName>
        <fullName evidence="1">Uncharacterized protein</fullName>
    </submittedName>
</protein>
<sequence length="43" mass="5048">MSLHIISKIGKINLLKLNQGHILKLYKELVRKYKSIPKLTNLF</sequence>
<proteinExistence type="predicted"/>
<name>A0A7G5N316_9FIRM</name>
<evidence type="ECO:0000313" key="2">
    <source>
        <dbReference type="Proteomes" id="UP000515789"/>
    </source>
</evidence>
<dbReference type="AlphaFoldDB" id="A0A7G5N316"/>
<accession>A0A7G5N316</accession>
<evidence type="ECO:0000313" key="1">
    <source>
        <dbReference type="EMBL" id="QMW81259.1"/>
    </source>
</evidence>
<dbReference type="Proteomes" id="UP000515789">
    <property type="component" value="Chromosome"/>
</dbReference>
<gene>
    <name evidence="1" type="ORF">E5259_01270</name>
</gene>